<evidence type="ECO:0008006" key="3">
    <source>
        <dbReference type="Google" id="ProtNLM"/>
    </source>
</evidence>
<gene>
    <name evidence="1" type="ORF">BDW02DRAFT_506930</name>
</gene>
<sequence>GTNPTSLTTHLTHPFSINVVGNIHLINLFLPLILQGHAKKVIAISSGFGDIDLVRNYSLALNASYAINKAALNMAVAQFSAEFGERRGVLFLSVSPGFVETGQYDCLSEEENKAVLALAGKFSQYSPDFKGPISPEESVKAVLKVVEESSVEKGDGGAFYSHLGKGQKWL</sequence>
<dbReference type="InterPro" id="IPR036291">
    <property type="entry name" value="NAD(P)-bd_dom_sf"/>
</dbReference>
<evidence type="ECO:0000313" key="2">
    <source>
        <dbReference type="Proteomes" id="UP000800040"/>
    </source>
</evidence>
<dbReference type="EMBL" id="ML975387">
    <property type="protein sequence ID" value="KAF1830711.1"/>
    <property type="molecule type" value="Genomic_DNA"/>
</dbReference>
<dbReference type="SUPFAM" id="SSF51735">
    <property type="entry name" value="NAD(P)-binding Rossmann-fold domains"/>
    <property type="match status" value="1"/>
</dbReference>
<organism evidence="1 2">
    <name type="scientific">Decorospora gaudefroyi</name>
    <dbReference type="NCBI Taxonomy" id="184978"/>
    <lineage>
        <taxon>Eukaryota</taxon>
        <taxon>Fungi</taxon>
        <taxon>Dikarya</taxon>
        <taxon>Ascomycota</taxon>
        <taxon>Pezizomycotina</taxon>
        <taxon>Dothideomycetes</taxon>
        <taxon>Pleosporomycetidae</taxon>
        <taxon>Pleosporales</taxon>
        <taxon>Pleosporineae</taxon>
        <taxon>Pleosporaceae</taxon>
        <taxon>Decorospora</taxon>
    </lineage>
</organism>
<accession>A0A6A5K1R3</accession>
<dbReference type="Pfam" id="PF00106">
    <property type="entry name" value="adh_short"/>
    <property type="match status" value="1"/>
</dbReference>
<protein>
    <recommendedName>
        <fullName evidence="3">NAD(P)-binding protein</fullName>
    </recommendedName>
</protein>
<dbReference type="Proteomes" id="UP000800040">
    <property type="component" value="Unassembled WGS sequence"/>
</dbReference>
<dbReference type="GO" id="GO:0016616">
    <property type="term" value="F:oxidoreductase activity, acting on the CH-OH group of donors, NAD or NADP as acceptor"/>
    <property type="evidence" value="ECO:0007669"/>
    <property type="project" value="TreeGrafter"/>
</dbReference>
<reference evidence="1" key="1">
    <citation type="submission" date="2020-01" db="EMBL/GenBank/DDBJ databases">
        <authorList>
            <consortium name="DOE Joint Genome Institute"/>
            <person name="Haridas S."/>
            <person name="Albert R."/>
            <person name="Binder M."/>
            <person name="Bloem J."/>
            <person name="Labutti K."/>
            <person name="Salamov A."/>
            <person name="Andreopoulos B."/>
            <person name="Baker S.E."/>
            <person name="Barry K."/>
            <person name="Bills G."/>
            <person name="Bluhm B.H."/>
            <person name="Cannon C."/>
            <person name="Castanera R."/>
            <person name="Culley D.E."/>
            <person name="Daum C."/>
            <person name="Ezra D."/>
            <person name="Gonzalez J.B."/>
            <person name="Henrissat B."/>
            <person name="Kuo A."/>
            <person name="Liang C."/>
            <person name="Lipzen A."/>
            <person name="Lutzoni F."/>
            <person name="Magnuson J."/>
            <person name="Mondo S."/>
            <person name="Nolan M."/>
            <person name="Ohm R."/>
            <person name="Pangilinan J."/>
            <person name="Park H.-J."/>
            <person name="Ramirez L."/>
            <person name="Alfaro M."/>
            <person name="Sun H."/>
            <person name="Tritt A."/>
            <person name="Yoshinaga Y."/>
            <person name="Zwiers L.-H."/>
            <person name="Turgeon B.G."/>
            <person name="Goodwin S.B."/>
            <person name="Spatafora J.W."/>
            <person name="Crous P.W."/>
            <person name="Grigoriev I.V."/>
        </authorList>
    </citation>
    <scope>NUCLEOTIDE SEQUENCE</scope>
    <source>
        <strain evidence="1">P77</strain>
    </source>
</reference>
<keyword evidence="2" id="KW-1185">Reference proteome</keyword>
<dbReference type="InterPro" id="IPR002347">
    <property type="entry name" value="SDR_fam"/>
</dbReference>
<dbReference type="PANTHER" id="PTHR45458:SF3">
    <property type="entry name" value="CHAIN DEHYDROGENASE (ATSC), PUTATIVE-RELATED"/>
    <property type="match status" value="1"/>
</dbReference>
<dbReference type="InterPro" id="IPR052184">
    <property type="entry name" value="SDR_enzymes"/>
</dbReference>
<name>A0A6A5K1R3_9PLEO</name>
<dbReference type="PANTHER" id="PTHR45458">
    <property type="entry name" value="SHORT-CHAIN DEHYDROGENASE/REDUCTASE SDR"/>
    <property type="match status" value="1"/>
</dbReference>
<dbReference type="OrthoDB" id="7289984at2759"/>
<dbReference type="AlphaFoldDB" id="A0A6A5K1R3"/>
<feature type="non-terminal residue" evidence="1">
    <location>
        <position position="1"/>
    </location>
</feature>
<evidence type="ECO:0000313" key="1">
    <source>
        <dbReference type="EMBL" id="KAF1830711.1"/>
    </source>
</evidence>
<dbReference type="Gene3D" id="3.40.50.720">
    <property type="entry name" value="NAD(P)-binding Rossmann-like Domain"/>
    <property type="match status" value="1"/>
</dbReference>
<proteinExistence type="predicted"/>